<evidence type="ECO:0000313" key="2">
    <source>
        <dbReference type="EMBL" id="MBO8425690.1"/>
    </source>
</evidence>
<dbReference type="EMBL" id="JADINA010000001">
    <property type="protein sequence ID" value="MBO8425690.1"/>
    <property type="molecule type" value="Genomic_DNA"/>
</dbReference>
<dbReference type="Proteomes" id="UP000823634">
    <property type="component" value="Unassembled WGS sequence"/>
</dbReference>
<feature type="region of interest" description="Disordered" evidence="1">
    <location>
        <begin position="1"/>
        <end position="29"/>
    </location>
</feature>
<comment type="caution">
    <text evidence="2">The sequence shown here is derived from an EMBL/GenBank/DDBJ whole genome shotgun (WGS) entry which is preliminary data.</text>
</comment>
<reference evidence="2" key="2">
    <citation type="journal article" date="2021" name="PeerJ">
        <title>Extensive microbial diversity within the chicken gut microbiome revealed by metagenomics and culture.</title>
        <authorList>
            <person name="Gilroy R."/>
            <person name="Ravi A."/>
            <person name="Getino M."/>
            <person name="Pursley I."/>
            <person name="Horton D.L."/>
            <person name="Alikhan N.F."/>
            <person name="Baker D."/>
            <person name="Gharbi K."/>
            <person name="Hall N."/>
            <person name="Watson M."/>
            <person name="Adriaenssens E.M."/>
            <person name="Foster-Nyarko E."/>
            <person name="Jarju S."/>
            <person name="Secka A."/>
            <person name="Antonio M."/>
            <person name="Oren A."/>
            <person name="Chaudhuri R.R."/>
            <person name="La Ragione R."/>
            <person name="Hildebrand F."/>
            <person name="Pallen M.J."/>
        </authorList>
    </citation>
    <scope>NUCLEOTIDE SEQUENCE</scope>
    <source>
        <strain evidence="2">17113</strain>
    </source>
</reference>
<name>A0A9D9GSK9_9FIRM</name>
<reference evidence="2" key="1">
    <citation type="submission" date="2020-10" db="EMBL/GenBank/DDBJ databases">
        <authorList>
            <person name="Gilroy R."/>
        </authorList>
    </citation>
    <scope>NUCLEOTIDE SEQUENCE</scope>
    <source>
        <strain evidence="2">17113</strain>
    </source>
</reference>
<organism evidence="2 3">
    <name type="scientific">Candidatus Alloenteromonas pullistercoris</name>
    <dbReference type="NCBI Taxonomy" id="2840785"/>
    <lineage>
        <taxon>Bacteria</taxon>
        <taxon>Bacillati</taxon>
        <taxon>Bacillota</taxon>
        <taxon>Bacillota incertae sedis</taxon>
        <taxon>Candidatus Alloenteromonas</taxon>
    </lineage>
</organism>
<evidence type="ECO:0000256" key="1">
    <source>
        <dbReference type="SAM" id="MobiDB-lite"/>
    </source>
</evidence>
<sequence length="58" mass="7023">MFKLFKRKRNKQEEVILTSPPPKDDPHAYLKLRDENGKMTWKRLPDSVFTIVEYNPYI</sequence>
<evidence type="ECO:0000313" key="3">
    <source>
        <dbReference type="Proteomes" id="UP000823634"/>
    </source>
</evidence>
<protein>
    <submittedName>
        <fullName evidence="2">Uncharacterized protein</fullName>
    </submittedName>
</protein>
<feature type="compositionally biased region" description="Basic residues" evidence="1">
    <location>
        <begin position="1"/>
        <end position="10"/>
    </location>
</feature>
<gene>
    <name evidence="2" type="ORF">IAC61_00020</name>
</gene>
<proteinExistence type="predicted"/>
<accession>A0A9D9GSK9</accession>
<dbReference type="AlphaFoldDB" id="A0A9D9GSK9"/>